<proteinExistence type="predicted"/>
<keyword evidence="1" id="KW-0732">Signal</keyword>
<dbReference type="AlphaFoldDB" id="A0A1G1TFE2"/>
<name>A0A1G1TFE2_9BACT</name>
<protein>
    <recommendedName>
        <fullName evidence="4">Beta-lactamase-inhibitor-like PepSY-like domain-containing protein</fullName>
    </recommendedName>
</protein>
<feature type="chain" id="PRO_5009579522" description="Beta-lactamase-inhibitor-like PepSY-like domain-containing protein" evidence="1">
    <location>
        <begin position="23"/>
        <end position="125"/>
    </location>
</feature>
<dbReference type="Proteomes" id="UP000176294">
    <property type="component" value="Unassembled WGS sequence"/>
</dbReference>
<evidence type="ECO:0008006" key="4">
    <source>
        <dbReference type="Google" id="ProtNLM"/>
    </source>
</evidence>
<keyword evidence="3" id="KW-1185">Reference proteome</keyword>
<dbReference type="STRING" id="1908237.BEN47_06845"/>
<organism evidence="2 3">
    <name type="scientific">Hymenobacter lapidarius</name>
    <dbReference type="NCBI Taxonomy" id="1908237"/>
    <lineage>
        <taxon>Bacteria</taxon>
        <taxon>Pseudomonadati</taxon>
        <taxon>Bacteroidota</taxon>
        <taxon>Cytophagia</taxon>
        <taxon>Cytophagales</taxon>
        <taxon>Hymenobacteraceae</taxon>
        <taxon>Hymenobacter</taxon>
    </lineage>
</organism>
<comment type="caution">
    <text evidence="2">The sequence shown here is derived from an EMBL/GenBank/DDBJ whole genome shotgun (WGS) entry which is preliminary data.</text>
</comment>
<sequence>MKYILFSLSTLLFLLSAPAVQAQAAAPAGSVVAAAPAAVALVQVYYTRKGFRAEFDTDGKSLGGLSQAELNEKFKVVTSPVAVINFVVQSGYRVASFSTTQAGAGADLARVSVTNGYVFLCESVR</sequence>
<dbReference type="OrthoDB" id="9935296at2"/>
<feature type="signal peptide" evidence="1">
    <location>
        <begin position="1"/>
        <end position="22"/>
    </location>
</feature>
<reference evidence="2 3" key="1">
    <citation type="submission" date="2016-08" db="EMBL/GenBank/DDBJ databases">
        <title>Hymenobacter coccineus sp. nov., Hymenobacter lapidarius sp. nov. and Hymenobacter glacialis sp. nov., isolated from Antarctic soil.</title>
        <authorList>
            <person name="Sedlacek I."/>
            <person name="Kralova S."/>
            <person name="Kyrova K."/>
            <person name="Maslanova I."/>
            <person name="Stankova E."/>
            <person name="Vrbovska V."/>
            <person name="Nemec M."/>
            <person name="Bartak M."/>
            <person name="Svec P."/>
            <person name="Busse H.-J."/>
            <person name="Pantucek R."/>
        </authorList>
    </citation>
    <scope>NUCLEOTIDE SEQUENCE [LARGE SCALE GENOMIC DNA]</scope>
    <source>
        <strain evidence="2 3">CCM 8643</strain>
    </source>
</reference>
<accession>A0A1G1TFE2</accession>
<evidence type="ECO:0000313" key="3">
    <source>
        <dbReference type="Proteomes" id="UP000176294"/>
    </source>
</evidence>
<dbReference type="EMBL" id="MDZB01000011">
    <property type="protein sequence ID" value="OGX89594.1"/>
    <property type="molecule type" value="Genomic_DNA"/>
</dbReference>
<gene>
    <name evidence="2" type="ORF">BEN47_06845</name>
</gene>
<evidence type="ECO:0000256" key="1">
    <source>
        <dbReference type="SAM" id="SignalP"/>
    </source>
</evidence>
<dbReference type="RefSeq" id="WP_070724247.1">
    <property type="nucleotide sequence ID" value="NZ_MDZB01000011.1"/>
</dbReference>
<evidence type="ECO:0000313" key="2">
    <source>
        <dbReference type="EMBL" id="OGX89594.1"/>
    </source>
</evidence>